<dbReference type="PATRIC" id="fig|1288298.3.peg.3064"/>
<evidence type="ECO:0000313" key="1">
    <source>
        <dbReference type="EMBL" id="KGM86760.1"/>
    </source>
</evidence>
<dbReference type="RefSeq" id="WP_037268699.1">
    <property type="nucleotide sequence ID" value="NZ_KN293975.1"/>
</dbReference>
<dbReference type="OrthoDB" id="7744408at2"/>
<name>A0A0A0HHY5_9RHOB</name>
<dbReference type="EMBL" id="AONH01000016">
    <property type="protein sequence ID" value="KGM86760.1"/>
    <property type="molecule type" value="Genomic_DNA"/>
</dbReference>
<reference evidence="1 2" key="1">
    <citation type="submission" date="2013-01" db="EMBL/GenBank/DDBJ databases">
        <authorList>
            <person name="Fiebig A."/>
            <person name="Goeker M."/>
            <person name="Klenk H.-P.P."/>
        </authorList>
    </citation>
    <scope>NUCLEOTIDE SEQUENCE [LARGE SCALE GENOMIC DNA]</scope>
    <source>
        <strain evidence="1 2">DSM 17069</strain>
    </source>
</reference>
<dbReference type="HOGENOM" id="CLU_2071370_0_0_5"/>
<dbReference type="STRING" id="215743.ROSMUCSMR3_03495"/>
<evidence type="ECO:0000313" key="2">
    <source>
        <dbReference type="Proteomes" id="UP000030021"/>
    </source>
</evidence>
<accession>A0A0A0HHY5</accession>
<organism evidence="1 2">
    <name type="scientific">Roseovarius mucosus DSM 17069</name>
    <dbReference type="NCBI Taxonomy" id="1288298"/>
    <lineage>
        <taxon>Bacteria</taxon>
        <taxon>Pseudomonadati</taxon>
        <taxon>Pseudomonadota</taxon>
        <taxon>Alphaproteobacteria</taxon>
        <taxon>Rhodobacterales</taxon>
        <taxon>Roseobacteraceae</taxon>
        <taxon>Roseovarius</taxon>
    </lineage>
</organism>
<protein>
    <submittedName>
        <fullName evidence="1">Uncharacterized protein</fullName>
    </submittedName>
</protein>
<dbReference type="AlphaFoldDB" id="A0A0A0HHY5"/>
<dbReference type="Proteomes" id="UP000030021">
    <property type="component" value="Unassembled WGS sequence"/>
</dbReference>
<proteinExistence type="predicted"/>
<gene>
    <name evidence="1" type="ORF">rosmuc_03053</name>
</gene>
<comment type="caution">
    <text evidence="1">The sequence shown here is derived from an EMBL/GenBank/DDBJ whole genome shotgun (WGS) entry which is preliminary data.</text>
</comment>
<dbReference type="eggNOG" id="ENOG5031EUJ">
    <property type="taxonomic scope" value="Bacteria"/>
</dbReference>
<sequence>MSYRIKRTVIAASRLEAGRLVAAKDIGGEAQIARLLALGAIEEAGDAADTPTPVVLHDALRVALTNAINDLPGDAFDKGGKPKVKALQDALPGLADQISAAARDTVWAEMQTAAGAAS</sequence>